<dbReference type="GO" id="GO:0016787">
    <property type="term" value="F:hydrolase activity"/>
    <property type="evidence" value="ECO:0007669"/>
    <property type="project" value="UniProtKB-KW"/>
</dbReference>
<name>A0ABP4B836_9ACTN</name>
<keyword evidence="3" id="KW-1185">Reference proteome</keyword>
<dbReference type="InterPro" id="IPR012338">
    <property type="entry name" value="Beta-lactam/transpept-like"/>
</dbReference>
<organism evidence="2 3">
    <name type="scientific">Nonomuraea longicatena</name>
    <dbReference type="NCBI Taxonomy" id="83682"/>
    <lineage>
        <taxon>Bacteria</taxon>
        <taxon>Bacillati</taxon>
        <taxon>Actinomycetota</taxon>
        <taxon>Actinomycetes</taxon>
        <taxon>Streptosporangiales</taxon>
        <taxon>Streptosporangiaceae</taxon>
        <taxon>Nonomuraea</taxon>
    </lineage>
</organism>
<reference evidence="3" key="1">
    <citation type="journal article" date="2019" name="Int. J. Syst. Evol. Microbiol.">
        <title>The Global Catalogue of Microorganisms (GCM) 10K type strain sequencing project: providing services to taxonomists for standard genome sequencing and annotation.</title>
        <authorList>
            <consortium name="The Broad Institute Genomics Platform"/>
            <consortium name="The Broad Institute Genome Sequencing Center for Infectious Disease"/>
            <person name="Wu L."/>
            <person name="Ma J."/>
        </authorList>
    </citation>
    <scope>NUCLEOTIDE SEQUENCE [LARGE SCALE GENOMIC DNA]</scope>
    <source>
        <strain evidence="3">JCM 11136</strain>
    </source>
</reference>
<gene>
    <name evidence="2" type="ORF">GCM10009560_63830</name>
</gene>
<comment type="caution">
    <text evidence="2">The sequence shown here is derived from an EMBL/GenBank/DDBJ whole genome shotgun (WGS) entry which is preliminary data.</text>
</comment>
<feature type="domain" description="Beta-lactamase-related" evidence="1">
    <location>
        <begin position="9"/>
        <end position="356"/>
    </location>
</feature>
<dbReference type="PANTHER" id="PTHR43319">
    <property type="entry name" value="BETA-LACTAMASE-RELATED"/>
    <property type="match status" value="1"/>
</dbReference>
<proteinExistence type="predicted"/>
<keyword evidence="2" id="KW-0378">Hydrolase</keyword>
<evidence type="ECO:0000313" key="2">
    <source>
        <dbReference type="EMBL" id="GAA0947387.1"/>
    </source>
</evidence>
<dbReference type="InterPro" id="IPR052907">
    <property type="entry name" value="Beta-lactamase/esterase"/>
</dbReference>
<evidence type="ECO:0000259" key="1">
    <source>
        <dbReference type="Pfam" id="PF00144"/>
    </source>
</evidence>
<dbReference type="InterPro" id="IPR001466">
    <property type="entry name" value="Beta-lactam-related"/>
</dbReference>
<dbReference type="Gene3D" id="3.40.710.10">
    <property type="entry name" value="DD-peptidase/beta-lactamase superfamily"/>
    <property type="match status" value="1"/>
</dbReference>
<dbReference type="Pfam" id="PF00144">
    <property type="entry name" value="Beta-lactamase"/>
    <property type="match status" value="1"/>
</dbReference>
<accession>A0ABP4B836</accession>
<dbReference type="RefSeq" id="WP_343953880.1">
    <property type="nucleotide sequence ID" value="NZ_BAAAHQ010000041.1"/>
</dbReference>
<dbReference type="EMBL" id="BAAAHQ010000041">
    <property type="protein sequence ID" value="GAA0947387.1"/>
    <property type="molecule type" value="Genomic_DNA"/>
</dbReference>
<sequence>MTDTQKNVQAVIDELVESGTERGVQVAVFKSGEQIVDAVAGVADPATGRPFTSDTPVYVTSTGKGMITTVAHILAERGQVDFDAPIAELWPEFGAHGKDKATLRHALTYRLGVPGVPLDTTAADIADWQGMCERIAAATPWWEPGTKMGYHPQTFMYVVGEVARRATGKTISELLRETVAEPLGIANELFLALPESELPRLAVIEDPEGPAMELPPEVMAQIPFFRVVDGYTAAPLQGLPDAAFSNRADVLTSDAGATATARALATMYDALLAGRLISPERLAEATSPQVSGLDETTGAPATWGLGYAVGLTQTITSQSVFGYGGSGGTAGFADRASGLSIGITKNRLGMGDPFETVDRIAQVIL</sequence>
<dbReference type="PANTHER" id="PTHR43319:SF3">
    <property type="entry name" value="BETA-LACTAMASE-RELATED DOMAIN-CONTAINING PROTEIN"/>
    <property type="match status" value="1"/>
</dbReference>
<dbReference type="Proteomes" id="UP001501578">
    <property type="component" value="Unassembled WGS sequence"/>
</dbReference>
<protein>
    <submittedName>
        <fullName evidence="2">Serine hydrolase domain-containing protein</fullName>
    </submittedName>
</protein>
<dbReference type="SUPFAM" id="SSF56601">
    <property type="entry name" value="beta-lactamase/transpeptidase-like"/>
    <property type="match status" value="1"/>
</dbReference>
<evidence type="ECO:0000313" key="3">
    <source>
        <dbReference type="Proteomes" id="UP001501578"/>
    </source>
</evidence>